<dbReference type="EMBL" id="REGN01002743">
    <property type="protein sequence ID" value="RNA26412.1"/>
    <property type="molecule type" value="Genomic_DNA"/>
</dbReference>
<comment type="caution">
    <text evidence="2">The sequence shown here is derived from an EMBL/GenBank/DDBJ whole genome shotgun (WGS) entry which is preliminary data.</text>
</comment>
<dbReference type="AlphaFoldDB" id="A0A3M7RSA6"/>
<gene>
    <name evidence="2" type="ORF">BpHYR1_028760</name>
</gene>
<keyword evidence="1" id="KW-1133">Transmembrane helix</keyword>
<accession>A0A3M7RSA6</accession>
<reference evidence="2 3" key="1">
    <citation type="journal article" date="2018" name="Sci. Rep.">
        <title>Genomic signatures of local adaptation to the degree of environmental predictability in rotifers.</title>
        <authorList>
            <person name="Franch-Gras L."/>
            <person name="Hahn C."/>
            <person name="Garcia-Roger E.M."/>
            <person name="Carmona M.J."/>
            <person name="Serra M."/>
            <person name="Gomez A."/>
        </authorList>
    </citation>
    <scope>NUCLEOTIDE SEQUENCE [LARGE SCALE GENOMIC DNA]</scope>
    <source>
        <strain evidence="2">HYR1</strain>
    </source>
</reference>
<proteinExistence type="predicted"/>
<keyword evidence="3" id="KW-1185">Reference proteome</keyword>
<dbReference type="Proteomes" id="UP000276133">
    <property type="component" value="Unassembled WGS sequence"/>
</dbReference>
<keyword evidence="1" id="KW-0472">Membrane</keyword>
<organism evidence="2 3">
    <name type="scientific">Brachionus plicatilis</name>
    <name type="common">Marine rotifer</name>
    <name type="synonym">Brachionus muelleri</name>
    <dbReference type="NCBI Taxonomy" id="10195"/>
    <lineage>
        <taxon>Eukaryota</taxon>
        <taxon>Metazoa</taxon>
        <taxon>Spiralia</taxon>
        <taxon>Gnathifera</taxon>
        <taxon>Rotifera</taxon>
        <taxon>Eurotatoria</taxon>
        <taxon>Monogononta</taxon>
        <taxon>Pseudotrocha</taxon>
        <taxon>Ploima</taxon>
        <taxon>Brachionidae</taxon>
        <taxon>Brachionus</taxon>
    </lineage>
</organism>
<evidence type="ECO:0000256" key="1">
    <source>
        <dbReference type="SAM" id="Phobius"/>
    </source>
</evidence>
<evidence type="ECO:0000313" key="2">
    <source>
        <dbReference type="EMBL" id="RNA26412.1"/>
    </source>
</evidence>
<sequence>MKIVVKSELKFSQIALGKSGEFCNTLFSNNTLTLMSYVNFKYKLNKNTSFIEIKFNEKYWKKYCNIKYFLFLILVLISFLKIELRFLQNKLDYTRKNLPIFLFRNHEFIFFPPVSFNDALFLIAH</sequence>
<evidence type="ECO:0000313" key="3">
    <source>
        <dbReference type="Proteomes" id="UP000276133"/>
    </source>
</evidence>
<feature type="transmembrane region" description="Helical" evidence="1">
    <location>
        <begin position="68"/>
        <end position="88"/>
    </location>
</feature>
<protein>
    <submittedName>
        <fullName evidence="2">Uncharacterized protein</fullName>
    </submittedName>
</protein>
<name>A0A3M7RSA6_BRAPC</name>
<keyword evidence="1" id="KW-0812">Transmembrane</keyword>